<organism evidence="5 6">
    <name type="scientific">Pseudolysinimonas kribbensis</name>
    <dbReference type="NCBI Taxonomy" id="433641"/>
    <lineage>
        <taxon>Bacteria</taxon>
        <taxon>Bacillati</taxon>
        <taxon>Actinomycetota</taxon>
        <taxon>Actinomycetes</taxon>
        <taxon>Micrococcales</taxon>
        <taxon>Microbacteriaceae</taxon>
        <taxon>Pseudolysinimonas</taxon>
    </lineage>
</organism>
<accession>A0ABQ6KAR8</accession>
<proteinExistence type="inferred from homology"/>
<keyword evidence="6" id="KW-1185">Reference proteome</keyword>
<dbReference type="Proteomes" id="UP001157034">
    <property type="component" value="Unassembled WGS sequence"/>
</dbReference>
<dbReference type="PROSITE" id="PS01037">
    <property type="entry name" value="SBP_BACTERIAL_1"/>
    <property type="match status" value="1"/>
</dbReference>
<dbReference type="PANTHER" id="PTHR30061">
    <property type="entry name" value="MALTOSE-BINDING PERIPLASMIC PROTEIN"/>
    <property type="match status" value="1"/>
</dbReference>
<name>A0ABQ6KAR8_9MICO</name>
<comment type="caution">
    <text evidence="5">The sequence shown here is derived from an EMBL/GenBank/DDBJ whole genome shotgun (WGS) entry which is preliminary data.</text>
</comment>
<evidence type="ECO:0000256" key="2">
    <source>
        <dbReference type="ARBA" id="ARBA00022448"/>
    </source>
</evidence>
<sequence>MSASRHGRMRSRLAALAVAAVAVTGLAACAPGGGGAAKPSHSDGPVKLTWWDYYQPGTTASDGLDTMIKKYEKSHPNVTVDRQYVAYDQLKQTLLQSAGAASVPDIVIINSPDHQQFAETGIAADLTKQLKDWGQLSKYPKGLIASATYKGKVYGLPITANCLALFYDKKALADAGLKPPTTWDELKEDALKLKSGSRYGLSFSAINNQQAVFQWLPTLWQAGGDLNKLTSPDSVRALDFWAGLVKDGSVSKEALNWDQTAAEVEFAQGRAAMMINGPWQIPTLAKDAPNLDYGVALLPKDKESASALGGENYLITDGPNEQASWDLVKWLQQPANLEYLAKQNGSLPTRSDTQPFSDSDAIKTFTKQLQVARPRAYGSNYAEIADAVVIAIQSTISGSATAKDALDKAAATVKPLLP</sequence>
<dbReference type="SUPFAM" id="SSF53850">
    <property type="entry name" value="Periplasmic binding protein-like II"/>
    <property type="match status" value="1"/>
</dbReference>
<evidence type="ECO:0000313" key="6">
    <source>
        <dbReference type="Proteomes" id="UP001157034"/>
    </source>
</evidence>
<keyword evidence="3 4" id="KW-0732">Signal</keyword>
<reference evidence="6" key="1">
    <citation type="journal article" date="2019" name="Int. J. Syst. Evol. Microbiol.">
        <title>The Global Catalogue of Microorganisms (GCM) 10K type strain sequencing project: providing services to taxonomists for standard genome sequencing and annotation.</title>
        <authorList>
            <consortium name="The Broad Institute Genomics Platform"/>
            <consortium name="The Broad Institute Genome Sequencing Center for Infectious Disease"/>
            <person name="Wu L."/>
            <person name="Ma J."/>
        </authorList>
    </citation>
    <scope>NUCLEOTIDE SEQUENCE [LARGE SCALE GENOMIC DNA]</scope>
    <source>
        <strain evidence="6">NBRC 108894</strain>
    </source>
</reference>
<dbReference type="PROSITE" id="PS51257">
    <property type="entry name" value="PROKAR_LIPOPROTEIN"/>
    <property type="match status" value="1"/>
</dbReference>
<dbReference type="Gene3D" id="3.40.190.10">
    <property type="entry name" value="Periplasmic binding protein-like II"/>
    <property type="match status" value="2"/>
</dbReference>
<feature type="signal peptide" evidence="4">
    <location>
        <begin position="1"/>
        <end position="30"/>
    </location>
</feature>
<dbReference type="PANTHER" id="PTHR30061:SF50">
    <property type="entry name" value="MALTOSE_MALTODEXTRIN-BINDING PERIPLASMIC PROTEIN"/>
    <property type="match status" value="1"/>
</dbReference>
<dbReference type="RefSeq" id="WP_284254712.1">
    <property type="nucleotide sequence ID" value="NZ_BAAAQO010000004.1"/>
</dbReference>
<feature type="chain" id="PRO_5046339252" evidence="4">
    <location>
        <begin position="31"/>
        <end position="418"/>
    </location>
</feature>
<dbReference type="EMBL" id="BSVB01000001">
    <property type="protein sequence ID" value="GMA96049.1"/>
    <property type="molecule type" value="Genomic_DNA"/>
</dbReference>
<comment type="similarity">
    <text evidence="1">Belongs to the bacterial solute-binding protein 1 family.</text>
</comment>
<evidence type="ECO:0000256" key="1">
    <source>
        <dbReference type="ARBA" id="ARBA00008520"/>
    </source>
</evidence>
<dbReference type="InterPro" id="IPR006061">
    <property type="entry name" value="SBP_1_CS"/>
</dbReference>
<dbReference type="CDD" id="cd13585">
    <property type="entry name" value="PBP2_TMBP_like"/>
    <property type="match status" value="1"/>
</dbReference>
<protein>
    <submittedName>
        <fullName evidence="5">ABC transporter substrate-binding protein</fullName>
    </submittedName>
</protein>
<evidence type="ECO:0000256" key="3">
    <source>
        <dbReference type="ARBA" id="ARBA00022729"/>
    </source>
</evidence>
<evidence type="ECO:0000256" key="4">
    <source>
        <dbReference type="SAM" id="SignalP"/>
    </source>
</evidence>
<evidence type="ECO:0000313" key="5">
    <source>
        <dbReference type="EMBL" id="GMA96049.1"/>
    </source>
</evidence>
<gene>
    <name evidence="5" type="ORF">GCM10025881_28730</name>
</gene>
<dbReference type="InterPro" id="IPR006059">
    <property type="entry name" value="SBP"/>
</dbReference>
<dbReference type="Pfam" id="PF13416">
    <property type="entry name" value="SBP_bac_8"/>
    <property type="match status" value="1"/>
</dbReference>
<keyword evidence="2" id="KW-0813">Transport</keyword>